<organism evidence="1 2">
    <name type="scientific">Agathobaculum faecis</name>
    <dbReference type="NCBI Taxonomy" id="2763013"/>
    <lineage>
        <taxon>Bacteria</taxon>
        <taxon>Bacillati</taxon>
        <taxon>Bacillota</taxon>
        <taxon>Clostridia</taxon>
        <taxon>Eubacteriales</taxon>
        <taxon>Butyricicoccaceae</taxon>
        <taxon>Agathobaculum</taxon>
    </lineage>
</organism>
<dbReference type="EMBL" id="JACOPL010000003">
    <property type="protein sequence ID" value="MBC5724745.1"/>
    <property type="molecule type" value="Genomic_DNA"/>
</dbReference>
<dbReference type="Proteomes" id="UP000606499">
    <property type="component" value="Unassembled WGS sequence"/>
</dbReference>
<protein>
    <submittedName>
        <fullName evidence="1">Uncharacterized protein</fullName>
    </submittedName>
</protein>
<evidence type="ECO:0000313" key="2">
    <source>
        <dbReference type="Proteomes" id="UP000606499"/>
    </source>
</evidence>
<name>A0A923LT01_9FIRM</name>
<reference evidence="1" key="1">
    <citation type="submission" date="2020-08" db="EMBL/GenBank/DDBJ databases">
        <title>Genome public.</title>
        <authorList>
            <person name="Liu C."/>
            <person name="Sun Q."/>
        </authorList>
    </citation>
    <scope>NUCLEOTIDE SEQUENCE</scope>
    <source>
        <strain evidence="1">NSJ-28</strain>
    </source>
</reference>
<accession>A0A923LT01</accession>
<gene>
    <name evidence="1" type="ORF">H8S45_04625</name>
</gene>
<dbReference type="RefSeq" id="WP_186949707.1">
    <property type="nucleotide sequence ID" value="NZ_JACOPL010000003.1"/>
</dbReference>
<comment type="caution">
    <text evidence="1">The sequence shown here is derived from an EMBL/GenBank/DDBJ whole genome shotgun (WGS) entry which is preliminary data.</text>
</comment>
<keyword evidence="2" id="KW-1185">Reference proteome</keyword>
<sequence length="208" mass="23675">MSAMKEYALGVCYAHQKEMFHLYDLLWNCKHAEAAVSLAGVEIEDRDISPLSSLYRTVRTIDAILENIPNEESEVMLNMVNWIADDSAQMKEERDSWRDTLIEHPRIVCNAHSREMYALLEQLHSCKHAKTIISMELIELSGGDTYPSDDIQPSMSKVGDILSDIIISGPESLYEEDAVIMLDYIFRLLDNPVSVEDELAYWKGRCAA</sequence>
<evidence type="ECO:0000313" key="1">
    <source>
        <dbReference type="EMBL" id="MBC5724745.1"/>
    </source>
</evidence>
<proteinExistence type="predicted"/>
<dbReference type="AlphaFoldDB" id="A0A923LT01"/>